<name>A0A8E2DIZ2_9APHY</name>
<dbReference type="Pfam" id="PF01926">
    <property type="entry name" value="MMR_HSR1"/>
    <property type="match status" value="1"/>
</dbReference>
<keyword evidence="5" id="KW-1185">Reference proteome</keyword>
<dbReference type="GO" id="GO:0005525">
    <property type="term" value="F:GTP binding"/>
    <property type="evidence" value="ECO:0007669"/>
    <property type="project" value="InterPro"/>
</dbReference>
<dbReference type="Proteomes" id="UP000250043">
    <property type="component" value="Unassembled WGS sequence"/>
</dbReference>
<feature type="compositionally biased region" description="Low complexity" evidence="2">
    <location>
        <begin position="334"/>
        <end position="383"/>
    </location>
</feature>
<evidence type="ECO:0000256" key="2">
    <source>
        <dbReference type="SAM" id="MobiDB-lite"/>
    </source>
</evidence>
<dbReference type="InterPro" id="IPR006073">
    <property type="entry name" value="GTP-bd"/>
</dbReference>
<evidence type="ECO:0000313" key="5">
    <source>
        <dbReference type="Proteomes" id="UP000250043"/>
    </source>
</evidence>
<dbReference type="AlphaFoldDB" id="A0A8E2DIZ2"/>
<dbReference type="InterPro" id="IPR027417">
    <property type="entry name" value="P-loop_NTPase"/>
</dbReference>
<dbReference type="EMBL" id="KV722418">
    <property type="protein sequence ID" value="OCH89845.1"/>
    <property type="molecule type" value="Genomic_DNA"/>
</dbReference>
<evidence type="ECO:0000259" key="3">
    <source>
        <dbReference type="Pfam" id="PF01926"/>
    </source>
</evidence>
<organism evidence="4 5">
    <name type="scientific">Obba rivulosa</name>
    <dbReference type="NCBI Taxonomy" id="1052685"/>
    <lineage>
        <taxon>Eukaryota</taxon>
        <taxon>Fungi</taxon>
        <taxon>Dikarya</taxon>
        <taxon>Basidiomycota</taxon>
        <taxon>Agaricomycotina</taxon>
        <taxon>Agaricomycetes</taxon>
        <taxon>Polyporales</taxon>
        <taxon>Gelatoporiaceae</taxon>
        <taxon>Obba</taxon>
    </lineage>
</organism>
<feature type="region of interest" description="Disordered" evidence="2">
    <location>
        <begin position="1"/>
        <end position="33"/>
    </location>
</feature>
<dbReference type="Gene3D" id="3.40.50.300">
    <property type="entry name" value="P-loop containing nucleotide triphosphate hydrolases"/>
    <property type="match status" value="1"/>
</dbReference>
<feature type="region of interest" description="Disordered" evidence="2">
    <location>
        <begin position="301"/>
        <end position="400"/>
    </location>
</feature>
<reference evidence="4 5" key="1">
    <citation type="submission" date="2016-07" db="EMBL/GenBank/DDBJ databases">
        <title>Draft genome of the white-rot fungus Obba rivulosa 3A-2.</title>
        <authorList>
            <consortium name="DOE Joint Genome Institute"/>
            <person name="Miettinen O."/>
            <person name="Riley R."/>
            <person name="Acob R."/>
            <person name="Barry K."/>
            <person name="Cullen D."/>
            <person name="De Vries R."/>
            <person name="Hainaut M."/>
            <person name="Hatakka A."/>
            <person name="Henrissat B."/>
            <person name="Hilden K."/>
            <person name="Kuo R."/>
            <person name="Labutti K."/>
            <person name="Lipzen A."/>
            <person name="Makela M.R."/>
            <person name="Sandor L."/>
            <person name="Spatafora J.W."/>
            <person name="Grigoriev I.V."/>
            <person name="Hibbett D.S."/>
        </authorList>
    </citation>
    <scope>NUCLEOTIDE SEQUENCE [LARGE SCALE GENOMIC DNA]</scope>
    <source>
        <strain evidence="4 5">3A-2</strain>
    </source>
</reference>
<keyword evidence="1" id="KW-0175">Coiled coil</keyword>
<proteinExistence type="predicted"/>
<sequence length="530" mass="58909">MSSSAGHTRRSERTYNDKAKEGRPSRRQATSDEEVIIAVMGPSGTGKSSFINLVSNSRLGVGHGLDSHTAEVQLSKSFRLDDRRVRLVDTPGFDDSTKSDADILNLIATFLTTEYRKGRKLSGVLYLHRISDVRMGGIARRNFSMFQRLCGVDALRNVVIATTRWEEVDVKTGAERQDELATKTVFFKPVLDEGAKMLRHDNGLESAQAIIRCFLRNQPKALLIQKEMVDEDKPLSETEAGRELQRDIRAQMEKHDKKMQELREEMQEAVGEHDEELRAELDKEMQDMRYTLVRLQNEAKKLAESQASPTVRRVEKSLPDAPVLHNSDAEPEVSRPSPVAGPASPAAAVVLSPPRAPSSRAPSIPPVARHSSPSPASPTARSPIQVHSRKSSVSQAPHVMSSPDQFVPLPTAHVVGRPQDLSDIAEIKKMIADLHLEVEQIKDALREALRTNDDVTRLGLERRLQRVEERLDTSTADSKVGWGASTWAAATYIPRKIWGLVTYVFSMFRTVTHTDTSVSPKLPVDLPGAY</sequence>
<dbReference type="CDD" id="cd00882">
    <property type="entry name" value="Ras_like_GTPase"/>
    <property type="match status" value="1"/>
</dbReference>
<protein>
    <recommendedName>
        <fullName evidence="3">G domain-containing protein</fullName>
    </recommendedName>
</protein>
<evidence type="ECO:0000256" key="1">
    <source>
        <dbReference type="SAM" id="Coils"/>
    </source>
</evidence>
<evidence type="ECO:0000313" key="4">
    <source>
        <dbReference type="EMBL" id="OCH89845.1"/>
    </source>
</evidence>
<accession>A0A8E2DIZ2</accession>
<feature type="compositionally biased region" description="Basic and acidic residues" evidence="2">
    <location>
        <begin position="9"/>
        <end position="24"/>
    </location>
</feature>
<gene>
    <name evidence="4" type="ORF">OBBRIDRAFT_793907</name>
</gene>
<feature type="domain" description="G" evidence="3">
    <location>
        <begin position="37"/>
        <end position="99"/>
    </location>
</feature>
<feature type="coiled-coil region" evidence="1">
    <location>
        <begin position="424"/>
        <end position="477"/>
    </location>
</feature>
<dbReference type="SUPFAM" id="SSF52540">
    <property type="entry name" value="P-loop containing nucleoside triphosphate hydrolases"/>
    <property type="match status" value="1"/>
</dbReference>
<dbReference type="OrthoDB" id="8954335at2759"/>